<evidence type="ECO:0000256" key="3">
    <source>
        <dbReference type="SAM" id="SignalP"/>
    </source>
</evidence>
<evidence type="ECO:0000313" key="5">
    <source>
        <dbReference type="EMBL" id="KKT37125.1"/>
    </source>
</evidence>
<proteinExistence type="predicted"/>
<evidence type="ECO:0000256" key="2">
    <source>
        <dbReference type="SAM" id="MobiDB-lite"/>
    </source>
</evidence>
<dbReference type="AlphaFoldDB" id="A0A837I851"/>
<gene>
    <name evidence="5" type="ORF">UW25_C0002G0071</name>
</gene>
<feature type="region of interest" description="Disordered" evidence="2">
    <location>
        <begin position="290"/>
        <end position="332"/>
    </location>
</feature>
<keyword evidence="1" id="KW-0175">Coiled coil</keyword>
<feature type="region of interest" description="Disordered" evidence="2">
    <location>
        <begin position="193"/>
        <end position="226"/>
    </location>
</feature>
<keyword evidence="3" id="KW-0732">Signal</keyword>
<feature type="compositionally biased region" description="Acidic residues" evidence="2">
    <location>
        <begin position="197"/>
        <end position="215"/>
    </location>
</feature>
<feature type="compositionally biased region" description="Acidic residues" evidence="2">
    <location>
        <begin position="302"/>
        <end position="311"/>
    </location>
</feature>
<feature type="chain" id="PRO_5032603630" description="DUF5667 domain-containing protein" evidence="3">
    <location>
        <begin position="21"/>
        <end position="332"/>
    </location>
</feature>
<feature type="compositionally biased region" description="Basic and acidic residues" evidence="2">
    <location>
        <begin position="217"/>
        <end position="226"/>
    </location>
</feature>
<sequence>MNKFIIAGIMLISSPFVSFAQTSTTTVTQATGTVTVTTTISNPGFLPGDFFYFLDRWTEALNMALTFNNEKKARKHLENAKERAAEMGEVLKNPEAKLDDVKSTKDDLDTEIGDATSLVKGEKDKGNDVSKLAHELDDELDSIREALKDIFKEHRNESSRAETEIRAKLAALAPGDPQIPGLTQALASIMKEKNDTDKEDGDLDGDLEDDQDLLDDGMGKENSAQKHIDEAVRLKARLDAMAGELPASVVAAYQDLLAKAKAADARGDFETAKDLSKQAKKVLEKIQDAVEEADNAMKDSDSDNDEEVDESDVNKLEEEIKKGERMMEGLNR</sequence>
<comment type="caution">
    <text evidence="5">The sequence shown here is derived from an EMBL/GenBank/DDBJ whole genome shotgun (WGS) entry which is preliminary data.</text>
</comment>
<evidence type="ECO:0000256" key="1">
    <source>
        <dbReference type="SAM" id="Coils"/>
    </source>
</evidence>
<feature type="coiled-coil region" evidence="1">
    <location>
        <begin position="133"/>
        <end position="164"/>
    </location>
</feature>
<evidence type="ECO:0000259" key="4">
    <source>
        <dbReference type="Pfam" id="PF18915"/>
    </source>
</evidence>
<protein>
    <recommendedName>
        <fullName evidence="4">DUF5667 domain-containing protein</fullName>
    </recommendedName>
</protein>
<organism evidence="5 6">
    <name type="scientific">Candidatus Nomurabacteria bacterium GW2011_GWB1_44_12</name>
    <dbReference type="NCBI Taxonomy" id="1618748"/>
    <lineage>
        <taxon>Bacteria</taxon>
        <taxon>Candidatus Nomuraibacteriota</taxon>
    </lineage>
</organism>
<dbReference type="Proteomes" id="UP000033815">
    <property type="component" value="Unassembled WGS sequence"/>
</dbReference>
<name>A0A837I851_9BACT</name>
<feature type="compositionally biased region" description="Basic and acidic residues" evidence="2">
    <location>
        <begin position="312"/>
        <end position="332"/>
    </location>
</feature>
<reference evidence="5 6" key="1">
    <citation type="journal article" date="2015" name="Nature">
        <title>rRNA introns, odd ribosomes, and small enigmatic genomes across a large radiation of phyla.</title>
        <authorList>
            <person name="Brown C.T."/>
            <person name="Hug L.A."/>
            <person name="Thomas B.C."/>
            <person name="Sharon I."/>
            <person name="Castelle C.J."/>
            <person name="Singh A."/>
            <person name="Wilkins M.J."/>
            <person name="Williams K.H."/>
            <person name="Banfield J.F."/>
        </authorList>
    </citation>
    <scope>NUCLEOTIDE SEQUENCE [LARGE SCALE GENOMIC DNA]</scope>
</reference>
<feature type="signal peptide" evidence="3">
    <location>
        <begin position="1"/>
        <end position="20"/>
    </location>
</feature>
<evidence type="ECO:0000313" key="6">
    <source>
        <dbReference type="Proteomes" id="UP000033815"/>
    </source>
</evidence>
<feature type="domain" description="DUF5667" evidence="4">
    <location>
        <begin position="45"/>
        <end position="139"/>
    </location>
</feature>
<accession>A0A837I851</accession>
<dbReference type="EMBL" id="LCHP01000002">
    <property type="protein sequence ID" value="KKT37125.1"/>
    <property type="molecule type" value="Genomic_DNA"/>
</dbReference>
<dbReference type="Pfam" id="PF18915">
    <property type="entry name" value="DUF5667"/>
    <property type="match status" value="1"/>
</dbReference>
<dbReference type="InterPro" id="IPR043725">
    <property type="entry name" value="DUF5667"/>
</dbReference>